<evidence type="ECO:0000313" key="2">
    <source>
        <dbReference type="Proteomes" id="UP001195965"/>
    </source>
</evidence>
<gene>
    <name evidence="1" type="ORF">HHS34_006335</name>
</gene>
<dbReference type="EMBL" id="CP127526">
    <property type="protein sequence ID" value="XRI74813.1"/>
    <property type="molecule type" value="Genomic_DNA"/>
</dbReference>
<evidence type="ECO:0000313" key="1">
    <source>
        <dbReference type="EMBL" id="XRI74813.1"/>
    </source>
</evidence>
<name>A0ACD5HLM8_9PROT</name>
<sequence length="185" mass="20175">MAIMEIFLQPGDWYFGDKQTRIRTLLGSCIAITIWHPRLLVGGMCHFLLPERGNCAATPGLDGKYGDEAVAVLLQEVRKQRTQPGEYVCKIFGGGNMLQSLAARHSLREQRFSSGSVSECSDVPCKNVRAARSLVSQAGFRVAASHLGGHGHRNLYFEIWSGDVFLKFTGHGADVTAADVQTGHA</sequence>
<accession>A0ACD5HLM8</accession>
<protein>
    <submittedName>
        <fullName evidence="1">Chemotaxis protein CheD</fullName>
    </submittedName>
</protein>
<reference evidence="1 2" key="1">
    <citation type="journal article" date="2021" name="ISME J.">
        <title>Genomic evolution of the class Acidithiobacillia: deep-branching Proteobacteria living in extreme acidic conditions.</title>
        <authorList>
            <person name="Moya-Beltran A."/>
            <person name="Beard S."/>
            <person name="Rojas-Villalobos C."/>
            <person name="Issotta F."/>
            <person name="Gallardo Y."/>
            <person name="Ulloa R."/>
            <person name="Giaveno A."/>
            <person name="Degli Esposti M."/>
            <person name="Johnson D.B."/>
            <person name="Quatrini R."/>
        </authorList>
    </citation>
    <scope>NUCLEOTIDE SEQUENCE [LARGE SCALE GENOMIC DNA]</scope>
    <source>
        <strain evidence="1 2">GG1-14</strain>
    </source>
</reference>
<proteinExistence type="predicted"/>
<organism evidence="1 2">
    <name type="scientific">Acidithiobacillus montserratensis</name>
    <dbReference type="NCBI Taxonomy" id="2729135"/>
    <lineage>
        <taxon>Bacteria</taxon>
        <taxon>Pseudomonadati</taxon>
        <taxon>Pseudomonadota</taxon>
        <taxon>Acidithiobacillia</taxon>
        <taxon>Acidithiobacillales</taxon>
        <taxon>Acidithiobacillaceae</taxon>
        <taxon>Acidithiobacillus</taxon>
    </lineage>
</organism>
<keyword evidence="2" id="KW-1185">Reference proteome</keyword>
<dbReference type="Proteomes" id="UP001195965">
    <property type="component" value="Chromosome"/>
</dbReference>